<feature type="compositionally biased region" description="Polar residues" evidence="1">
    <location>
        <begin position="13"/>
        <end position="26"/>
    </location>
</feature>
<dbReference type="OrthoDB" id="6732375at2759"/>
<evidence type="ECO:0000313" key="3">
    <source>
        <dbReference type="Proteomes" id="UP001153737"/>
    </source>
</evidence>
<feature type="compositionally biased region" description="Basic and acidic residues" evidence="1">
    <location>
        <begin position="387"/>
        <end position="398"/>
    </location>
</feature>
<accession>A0A9N9SHD2</accession>
<organism evidence="2 3">
    <name type="scientific">Phaedon cochleariae</name>
    <name type="common">Mustard beetle</name>
    <dbReference type="NCBI Taxonomy" id="80249"/>
    <lineage>
        <taxon>Eukaryota</taxon>
        <taxon>Metazoa</taxon>
        <taxon>Ecdysozoa</taxon>
        <taxon>Arthropoda</taxon>
        <taxon>Hexapoda</taxon>
        <taxon>Insecta</taxon>
        <taxon>Pterygota</taxon>
        <taxon>Neoptera</taxon>
        <taxon>Endopterygota</taxon>
        <taxon>Coleoptera</taxon>
        <taxon>Polyphaga</taxon>
        <taxon>Cucujiformia</taxon>
        <taxon>Chrysomeloidea</taxon>
        <taxon>Chrysomelidae</taxon>
        <taxon>Chrysomelinae</taxon>
        <taxon>Chrysomelini</taxon>
        <taxon>Phaedon</taxon>
    </lineage>
</organism>
<proteinExistence type="predicted"/>
<evidence type="ECO:0000313" key="2">
    <source>
        <dbReference type="EMBL" id="CAG9817182.1"/>
    </source>
</evidence>
<keyword evidence="3" id="KW-1185">Reference proteome</keyword>
<sequence>MIERAKNIVCTDSGESSQNSVPSTSKFVRENKTTTLSVKYADSQVTLDTNSIPGPSRLTPEEECFHDFSDNGSSDDYIPSCSDTESSCDSESDDKFIKRKITNTTENPVRNEEMPEDSETMEISQNMLRYEDIVDIGKDKNHKFPVVGHSYLDSDRDFGRIEKVLRKHSTIYTPGEYRTIIKSASVKHSVVFNMENHFKNIEEIEEKMHLYNRKKNVLNDPVCFRDGVKWIRVEEYGSYLYKHTLDECTPFLKVDIMRSKCKEIERKDFTLRSVTLKQNKISEEKISNLQEQLVMGQTWTIVYFLMENSVEAVPTIWIVGNMCYWPSFTADKVNKAIRNYEHPDTCCESFEIRSFRNATYNTYKEASHKSGVAINNSDINEEEEESRETRKSRSEKRI</sequence>
<dbReference type="AlphaFoldDB" id="A0A9N9SHD2"/>
<dbReference type="Proteomes" id="UP001153737">
    <property type="component" value="Chromosome 15"/>
</dbReference>
<evidence type="ECO:0000256" key="1">
    <source>
        <dbReference type="SAM" id="MobiDB-lite"/>
    </source>
</evidence>
<protein>
    <submittedName>
        <fullName evidence="2">Uncharacterized protein</fullName>
    </submittedName>
</protein>
<feature type="region of interest" description="Disordered" evidence="1">
    <location>
        <begin position="372"/>
        <end position="398"/>
    </location>
</feature>
<dbReference type="EMBL" id="OU896721">
    <property type="protein sequence ID" value="CAG9817182.1"/>
    <property type="molecule type" value="Genomic_DNA"/>
</dbReference>
<reference evidence="2" key="2">
    <citation type="submission" date="2022-10" db="EMBL/GenBank/DDBJ databases">
        <authorList>
            <consortium name="ENA_rothamsted_submissions"/>
            <consortium name="culmorum"/>
            <person name="King R."/>
        </authorList>
    </citation>
    <scope>NUCLEOTIDE SEQUENCE</scope>
</reference>
<gene>
    <name evidence="2" type="ORF">PHAECO_LOCUS4706</name>
</gene>
<feature type="region of interest" description="Disordered" evidence="1">
    <location>
        <begin position="1"/>
        <end position="32"/>
    </location>
</feature>
<name>A0A9N9SHD2_PHACE</name>
<reference evidence="2" key="1">
    <citation type="submission" date="2022-01" db="EMBL/GenBank/DDBJ databases">
        <authorList>
            <person name="King R."/>
        </authorList>
    </citation>
    <scope>NUCLEOTIDE SEQUENCE</scope>
</reference>